<dbReference type="PANTHER" id="PTHR43343">
    <property type="entry name" value="PEPTIDASE S12"/>
    <property type="match status" value="1"/>
</dbReference>
<feature type="chain" id="PRO_5040997147" evidence="4">
    <location>
        <begin position="21"/>
        <end position="326"/>
    </location>
</feature>
<keyword evidence="7" id="KW-1185">Reference proteome</keyword>
<dbReference type="GO" id="GO:0004252">
    <property type="term" value="F:serine-type endopeptidase activity"/>
    <property type="evidence" value="ECO:0007669"/>
    <property type="project" value="InterPro"/>
</dbReference>
<dbReference type="SUPFAM" id="SSF50156">
    <property type="entry name" value="PDZ domain-like"/>
    <property type="match status" value="1"/>
</dbReference>
<dbReference type="SMART" id="SM00228">
    <property type="entry name" value="PDZ"/>
    <property type="match status" value="1"/>
</dbReference>
<evidence type="ECO:0000313" key="7">
    <source>
        <dbReference type="Proteomes" id="UP001155220"/>
    </source>
</evidence>
<keyword evidence="4" id="KW-0732">Signal</keyword>
<dbReference type="Proteomes" id="UP001155220">
    <property type="component" value="Unassembled WGS sequence"/>
</dbReference>
<dbReference type="AlphaFoldDB" id="A0A9X2KD95"/>
<evidence type="ECO:0000259" key="5">
    <source>
        <dbReference type="PROSITE" id="PS50106"/>
    </source>
</evidence>
<dbReference type="Pfam" id="PF13180">
    <property type="entry name" value="PDZ_2"/>
    <property type="match status" value="1"/>
</dbReference>
<dbReference type="PROSITE" id="PS50106">
    <property type="entry name" value="PDZ"/>
    <property type="match status" value="1"/>
</dbReference>
<evidence type="ECO:0000256" key="1">
    <source>
        <dbReference type="ARBA" id="ARBA00022670"/>
    </source>
</evidence>
<evidence type="ECO:0000313" key="6">
    <source>
        <dbReference type="EMBL" id="MCP3054158.1"/>
    </source>
</evidence>
<accession>A0A9X2KD95</accession>
<feature type="domain" description="PDZ" evidence="5">
    <location>
        <begin position="218"/>
        <end position="309"/>
    </location>
</feature>
<dbReference type="RefSeq" id="WP_253963039.1">
    <property type="nucleotide sequence ID" value="NZ_JALHBS010000018.1"/>
</dbReference>
<keyword evidence="1" id="KW-0645">Protease</keyword>
<comment type="caution">
    <text evidence="6">The sequence shown here is derived from an EMBL/GenBank/DDBJ whole genome shotgun (WGS) entry which is preliminary data.</text>
</comment>
<dbReference type="InterPro" id="IPR036034">
    <property type="entry name" value="PDZ_sf"/>
</dbReference>
<dbReference type="Gene3D" id="2.30.42.10">
    <property type="match status" value="1"/>
</dbReference>
<protein>
    <submittedName>
        <fullName evidence="6">Trypsin-like peptidase domain-containing protein</fullName>
    </submittedName>
</protein>
<sequence>MRVARGLAAVLALAIGVAGTGETAALKGGNWRTAIATAATQSVVAVLPLLPKHEIDQEEPEGTGFAIRDGRTIVTADHVLGRANAVRVRLASGAVRDADITLRDADTDIALLQIAEPLPPLAFPADIRTGADACVLGNAFGLGISLACGVISATGRRGVGFNRVEDFLQTDAAINPGMSGAPLITADGHVAGMASAIFTKSSDGNLGVNFAVSARLLAAVLDDGEDGRIDRRAAGLILRPLPAPGETGEPGAEVVRVSPGSPEDRAGMAEGDRIRAIGELAVRGQPDYLAAIVLAAGQDTLTFSIERAGELLDILVQNESEKEKNR</sequence>
<dbReference type="InterPro" id="IPR001940">
    <property type="entry name" value="Peptidase_S1C"/>
</dbReference>
<dbReference type="GO" id="GO:0006508">
    <property type="term" value="P:proteolysis"/>
    <property type="evidence" value="ECO:0007669"/>
    <property type="project" value="UniProtKB-KW"/>
</dbReference>
<evidence type="ECO:0000256" key="2">
    <source>
        <dbReference type="ARBA" id="ARBA00022801"/>
    </source>
</evidence>
<dbReference type="InterPro" id="IPR001478">
    <property type="entry name" value="PDZ"/>
</dbReference>
<dbReference type="SUPFAM" id="SSF50494">
    <property type="entry name" value="Trypsin-like serine proteases"/>
    <property type="match status" value="1"/>
</dbReference>
<evidence type="ECO:0000256" key="4">
    <source>
        <dbReference type="SAM" id="SignalP"/>
    </source>
</evidence>
<dbReference type="InterPro" id="IPR009003">
    <property type="entry name" value="Peptidase_S1_PA"/>
</dbReference>
<dbReference type="PRINTS" id="PR00834">
    <property type="entry name" value="PROTEASES2C"/>
</dbReference>
<gene>
    <name evidence="6" type="ORF">MJ956_03215</name>
</gene>
<name>A0A9X2KD95_9HYPH</name>
<keyword evidence="2" id="KW-0378">Hydrolase</keyword>
<dbReference type="Pfam" id="PF13365">
    <property type="entry name" value="Trypsin_2"/>
    <property type="match status" value="1"/>
</dbReference>
<feature type="signal peptide" evidence="4">
    <location>
        <begin position="1"/>
        <end position="20"/>
    </location>
</feature>
<dbReference type="Gene3D" id="2.40.10.120">
    <property type="match status" value="1"/>
</dbReference>
<dbReference type="PANTHER" id="PTHR43343:SF3">
    <property type="entry name" value="PROTEASE DO-LIKE 8, CHLOROPLASTIC"/>
    <property type="match status" value="1"/>
</dbReference>
<evidence type="ECO:0000256" key="3">
    <source>
        <dbReference type="SAM" id="MobiDB-lite"/>
    </source>
</evidence>
<dbReference type="EMBL" id="JALHBS010000018">
    <property type="protein sequence ID" value="MCP3054158.1"/>
    <property type="molecule type" value="Genomic_DNA"/>
</dbReference>
<organism evidence="6 7">
    <name type="scientific">Aurantimonas marianensis</name>
    <dbReference type="NCBI Taxonomy" id="2920428"/>
    <lineage>
        <taxon>Bacteria</taxon>
        <taxon>Pseudomonadati</taxon>
        <taxon>Pseudomonadota</taxon>
        <taxon>Alphaproteobacteria</taxon>
        <taxon>Hyphomicrobiales</taxon>
        <taxon>Aurantimonadaceae</taxon>
        <taxon>Aurantimonas</taxon>
    </lineage>
</organism>
<feature type="region of interest" description="Disordered" evidence="3">
    <location>
        <begin position="241"/>
        <end position="266"/>
    </location>
</feature>
<proteinExistence type="predicted"/>
<dbReference type="InterPro" id="IPR051201">
    <property type="entry name" value="Chloro_Bact_Ser_Proteases"/>
</dbReference>
<reference evidence="6" key="1">
    <citation type="submission" date="2022-03" db="EMBL/GenBank/DDBJ databases">
        <title>Aurantimonas Liuensis sp. Nov., isolated from the hadal seawater of the Mariana Trench.</title>
        <authorList>
            <person name="Liu R."/>
        </authorList>
    </citation>
    <scope>NUCLEOTIDE SEQUENCE</scope>
    <source>
        <strain evidence="6">LRZ36</strain>
    </source>
</reference>